<dbReference type="AlphaFoldDB" id="A0A8J4V2B2"/>
<dbReference type="InterPro" id="IPR029052">
    <property type="entry name" value="Metallo-depent_PP-like"/>
</dbReference>
<keyword evidence="1" id="KW-1133">Transmembrane helix</keyword>
<keyword evidence="1" id="KW-0812">Transmembrane</keyword>
<keyword evidence="1" id="KW-0472">Membrane</keyword>
<dbReference type="GO" id="GO:0016788">
    <property type="term" value="F:hydrolase activity, acting on ester bonds"/>
    <property type="evidence" value="ECO:0007669"/>
    <property type="project" value="TreeGrafter"/>
</dbReference>
<name>A0A8J4V2B2_9MYCE</name>
<dbReference type="Gene3D" id="3.60.21.10">
    <property type="match status" value="1"/>
</dbReference>
<keyword evidence="3" id="KW-1185">Reference proteome</keyword>
<evidence type="ECO:0000313" key="2">
    <source>
        <dbReference type="EMBL" id="KAF2076123.1"/>
    </source>
</evidence>
<dbReference type="CDD" id="cd07383">
    <property type="entry name" value="MPP_Dcr2"/>
    <property type="match status" value="1"/>
</dbReference>
<feature type="transmembrane region" description="Helical" evidence="1">
    <location>
        <begin position="12"/>
        <end position="30"/>
    </location>
</feature>
<evidence type="ECO:0000256" key="1">
    <source>
        <dbReference type="SAM" id="Phobius"/>
    </source>
</evidence>
<evidence type="ECO:0000313" key="3">
    <source>
        <dbReference type="Proteomes" id="UP000695562"/>
    </source>
</evidence>
<dbReference type="SUPFAM" id="SSF56300">
    <property type="entry name" value="Metallo-dependent phosphatases"/>
    <property type="match status" value="1"/>
</dbReference>
<dbReference type="PANTHER" id="PTHR32440">
    <property type="entry name" value="PHOSPHATASE DCR2-RELATED-RELATED"/>
    <property type="match status" value="1"/>
</dbReference>
<proteinExistence type="predicted"/>
<dbReference type="Proteomes" id="UP000695562">
    <property type="component" value="Unassembled WGS sequence"/>
</dbReference>
<protein>
    <recommendedName>
        <fullName evidence="4">Calcineurin-like phosphoesterase domain-containing protein</fullName>
    </recommendedName>
</protein>
<dbReference type="PANTHER" id="PTHR32440:SF11">
    <property type="entry name" value="METALLOPHOSPHOESTERASE DOMAIN-CONTAINING PROTEIN"/>
    <property type="match status" value="1"/>
</dbReference>
<gene>
    <name evidence="2" type="ORF">CYY_002585</name>
</gene>
<dbReference type="GO" id="GO:0005737">
    <property type="term" value="C:cytoplasm"/>
    <property type="evidence" value="ECO:0007669"/>
    <property type="project" value="TreeGrafter"/>
</dbReference>
<accession>A0A8J4V2B2</accession>
<evidence type="ECO:0008006" key="4">
    <source>
        <dbReference type="Google" id="ProtNLM"/>
    </source>
</evidence>
<reference evidence="2" key="1">
    <citation type="submission" date="2020-01" db="EMBL/GenBank/DDBJ databases">
        <title>Development of genomics and gene disruption for Polysphondylium violaceum indicates a role for the polyketide synthase stlB in stalk morphogenesis.</title>
        <authorList>
            <person name="Narita B."/>
            <person name="Kawabe Y."/>
            <person name="Kin K."/>
            <person name="Saito T."/>
            <person name="Gibbs R."/>
            <person name="Kuspa A."/>
            <person name="Muzny D."/>
            <person name="Queller D."/>
            <person name="Richards S."/>
            <person name="Strassman J."/>
            <person name="Sucgang R."/>
            <person name="Worley K."/>
            <person name="Schaap P."/>
        </authorList>
    </citation>
    <scope>NUCLEOTIDE SEQUENCE</scope>
    <source>
        <strain evidence="2">QSvi11</strain>
    </source>
</reference>
<dbReference type="OrthoDB" id="783096at2759"/>
<sequence>MYIDIRWRRNRYGVIYTLLLLLFIFYIDVICSTHDGKQQQQQQQQQHQYDSHSDGSYGERLKLKYRDEDDGLEFKVVQFTDLHYGENDGDDIANNNLQNTILTLESPVDLVVFSGDMISGEHLNFQHDISAYNNAWSLMTEPLIKRNIPWAIILGSQDAHGLLNAHELLDFDQKYNQSLTKHGPRDISGDSNYVLEIYANDTTESPLSLIYLFDSDTKGCGNREWGCIHKDQIDWYKNISDTYSKNNSNSSTTALAFVHVPPSEALQLWNHNQVYGVLEDNNGCCCFETDHTAETGKDKNKQQGLVDSMIERGDVKGLYFGGDHQNDFHGDFNGIDLGYGRKSGFASYNPNKLHGARVILLQQQPQQQRVEIKTWIRDISGARDNQTEHRPNLLDHQFTGCCKKGGDPYRALKITPIVLIFTLVLLFIIFWQNKKPR</sequence>
<organism evidence="2 3">
    <name type="scientific">Polysphondylium violaceum</name>
    <dbReference type="NCBI Taxonomy" id="133409"/>
    <lineage>
        <taxon>Eukaryota</taxon>
        <taxon>Amoebozoa</taxon>
        <taxon>Evosea</taxon>
        <taxon>Eumycetozoa</taxon>
        <taxon>Dictyostelia</taxon>
        <taxon>Dictyosteliales</taxon>
        <taxon>Dictyosteliaceae</taxon>
        <taxon>Polysphondylium</taxon>
    </lineage>
</organism>
<feature type="transmembrane region" description="Helical" evidence="1">
    <location>
        <begin position="411"/>
        <end position="431"/>
    </location>
</feature>
<dbReference type="EMBL" id="AJWJ01000072">
    <property type="protein sequence ID" value="KAF2076123.1"/>
    <property type="molecule type" value="Genomic_DNA"/>
</dbReference>
<comment type="caution">
    <text evidence="2">The sequence shown here is derived from an EMBL/GenBank/DDBJ whole genome shotgun (WGS) entry which is preliminary data.</text>
</comment>